<evidence type="ECO:0000313" key="7">
    <source>
        <dbReference type="Proteomes" id="UP001148018"/>
    </source>
</evidence>
<dbReference type="PANTHER" id="PTHR13388">
    <property type="entry name" value="DETONATOR, ISOFORM E"/>
    <property type="match status" value="1"/>
</dbReference>
<feature type="domain" description="Transmembrane protein TMEM132 cohesin-like" evidence="4">
    <location>
        <begin position="292"/>
        <end position="333"/>
    </location>
</feature>
<dbReference type="PANTHER" id="PTHR13388:SF26">
    <property type="entry name" value="SI:DKEY-1D7.3"/>
    <property type="match status" value="1"/>
</dbReference>
<organism evidence="6 7">
    <name type="scientific">Muraenolepis orangiensis</name>
    <name type="common">Patagonian moray cod</name>
    <dbReference type="NCBI Taxonomy" id="630683"/>
    <lineage>
        <taxon>Eukaryota</taxon>
        <taxon>Metazoa</taxon>
        <taxon>Chordata</taxon>
        <taxon>Craniata</taxon>
        <taxon>Vertebrata</taxon>
        <taxon>Euteleostomi</taxon>
        <taxon>Actinopterygii</taxon>
        <taxon>Neopterygii</taxon>
        <taxon>Teleostei</taxon>
        <taxon>Neoteleostei</taxon>
        <taxon>Acanthomorphata</taxon>
        <taxon>Zeiogadaria</taxon>
        <taxon>Gadariae</taxon>
        <taxon>Gadiformes</taxon>
        <taxon>Muraenolepidoidei</taxon>
        <taxon>Muraenolepididae</taxon>
        <taxon>Muraenolepis</taxon>
    </lineage>
</organism>
<gene>
    <name evidence="6" type="ORF">NHX12_027629</name>
</gene>
<evidence type="ECO:0000256" key="1">
    <source>
        <dbReference type="SAM" id="MobiDB-lite"/>
    </source>
</evidence>
<proteinExistence type="predicted"/>
<dbReference type="Pfam" id="PF23039">
    <property type="entry name" value="TMEM132_3rd"/>
    <property type="match status" value="1"/>
</dbReference>
<comment type="caution">
    <text evidence="6">The sequence shown here is derived from an EMBL/GenBank/DDBJ whole genome shotgun (WGS) entry which is preliminary data.</text>
</comment>
<dbReference type="InterPro" id="IPR026307">
    <property type="entry name" value="TMEM132"/>
</dbReference>
<protein>
    <recommendedName>
        <fullName evidence="8">Transmembrane protein TMEM132 N-terminal domain-containing protein</fullName>
    </recommendedName>
</protein>
<keyword evidence="2" id="KW-0732">Signal</keyword>
<evidence type="ECO:0008006" key="8">
    <source>
        <dbReference type="Google" id="ProtNLM"/>
    </source>
</evidence>
<keyword evidence="7" id="KW-1185">Reference proteome</keyword>
<feature type="compositionally biased region" description="Gly residues" evidence="1">
    <location>
        <begin position="215"/>
        <end position="226"/>
    </location>
</feature>
<dbReference type="InterPro" id="IPR031435">
    <property type="entry name" value="TMEM132_N"/>
</dbReference>
<dbReference type="InterPro" id="IPR055421">
    <property type="entry name" value="TMEM132_3rd"/>
</dbReference>
<feature type="chain" id="PRO_5040180258" description="Transmembrane protein TMEM132 N-terminal domain-containing protein" evidence="2">
    <location>
        <begin position="26"/>
        <end position="333"/>
    </location>
</feature>
<dbReference type="Pfam" id="PF15705">
    <property type="entry name" value="TMEM132_N"/>
    <property type="match status" value="1"/>
</dbReference>
<evidence type="ECO:0000256" key="2">
    <source>
        <dbReference type="SAM" id="SignalP"/>
    </source>
</evidence>
<evidence type="ECO:0000259" key="4">
    <source>
        <dbReference type="Pfam" id="PF23039"/>
    </source>
</evidence>
<evidence type="ECO:0000259" key="3">
    <source>
        <dbReference type="Pfam" id="PF15705"/>
    </source>
</evidence>
<evidence type="ECO:0000259" key="5">
    <source>
        <dbReference type="Pfam" id="PF23481"/>
    </source>
</evidence>
<accession>A0A9Q0EDZ0</accession>
<sequence length="333" mass="34811">MLLRVPAYPVFPVFAVAVLMAVIRAADDQKMSEDTGTSTSPSQLYPSVGFRVLNVDHLLLSQTRLEQTSNGSLSAKKQSFLVTGAGAGLLRPAVNASYGPLSVDAPVPPELLLGDRRIQPALLSRQVRSSAPVVRILFHMPTGGVPGTGSGAEGGSAETQSDRDAYCVTAYAYWEMREVRGACLVSAGGYCVAQLKPEPAWFGSAGRSASSSKEPGGGGGGGGGAAGRGLQGNLVEVYFQSRRDQSGQCVPQDSLHRVGAGRGRGAVGSGTPMRRIGSVNLLRTPPGNPTFLRLRMGGSLVVQTSSRPLKTTDVATFYVFVPSASPLESFTLR</sequence>
<dbReference type="EMBL" id="JANIIK010000043">
    <property type="protein sequence ID" value="KAJ3605584.1"/>
    <property type="molecule type" value="Genomic_DNA"/>
</dbReference>
<dbReference type="OrthoDB" id="10026202at2759"/>
<evidence type="ECO:0000313" key="6">
    <source>
        <dbReference type="EMBL" id="KAJ3605584.1"/>
    </source>
</evidence>
<dbReference type="Proteomes" id="UP001148018">
    <property type="component" value="Unassembled WGS sequence"/>
</dbReference>
<dbReference type="Pfam" id="PF23481">
    <property type="entry name" value="Ig_TMEM132_2nd"/>
    <property type="match status" value="1"/>
</dbReference>
<feature type="signal peptide" evidence="2">
    <location>
        <begin position="1"/>
        <end position="25"/>
    </location>
</feature>
<feature type="domain" description="Transmembrane protein TMEM132 second Ig-like" evidence="5">
    <location>
        <begin position="117"/>
        <end position="254"/>
    </location>
</feature>
<dbReference type="InterPro" id="IPR055422">
    <property type="entry name" value="Ig_TMEM132_2nd"/>
</dbReference>
<reference evidence="6" key="1">
    <citation type="submission" date="2022-07" db="EMBL/GenBank/DDBJ databases">
        <title>Chromosome-level genome of Muraenolepis orangiensis.</title>
        <authorList>
            <person name="Kim J."/>
        </authorList>
    </citation>
    <scope>NUCLEOTIDE SEQUENCE</scope>
    <source>
        <strain evidence="6">KU_S4_2022</strain>
        <tissue evidence="6">Muscle</tissue>
    </source>
</reference>
<name>A0A9Q0EDZ0_9TELE</name>
<dbReference type="AlphaFoldDB" id="A0A9Q0EDZ0"/>
<feature type="region of interest" description="Disordered" evidence="1">
    <location>
        <begin position="203"/>
        <end position="226"/>
    </location>
</feature>
<feature type="domain" description="Transmembrane protein TMEM132 N-terminal" evidence="3">
    <location>
        <begin position="48"/>
        <end position="112"/>
    </location>
</feature>